<accession>A0A858R5D0</accession>
<feature type="domain" description="HTH cro/C1-type" evidence="2">
    <location>
        <begin position="23"/>
        <end position="77"/>
    </location>
</feature>
<dbReference type="PANTHER" id="PTHR36924:SF1">
    <property type="entry name" value="ANTITOXIN HIGA-1"/>
    <property type="match status" value="1"/>
</dbReference>
<dbReference type="Gene3D" id="1.10.260.40">
    <property type="entry name" value="lambda repressor-like DNA-binding domains"/>
    <property type="match status" value="1"/>
</dbReference>
<keyword evidence="1" id="KW-0238">DNA-binding</keyword>
<dbReference type="NCBIfam" id="TIGR02607">
    <property type="entry name" value="antidote_HigA"/>
    <property type="match status" value="1"/>
</dbReference>
<name>A0A858R5D0_9PROT</name>
<evidence type="ECO:0000313" key="4">
    <source>
        <dbReference type="Proteomes" id="UP000501891"/>
    </source>
</evidence>
<dbReference type="PROSITE" id="PS50943">
    <property type="entry name" value="HTH_CROC1"/>
    <property type="match status" value="1"/>
</dbReference>
<reference evidence="3" key="1">
    <citation type="submission" date="2020-04" db="EMBL/GenBank/DDBJ databases">
        <title>A desert anoxygenic phototrophic bacterium fixes CO2 using RubisCO under aerobic conditions.</title>
        <authorList>
            <person name="Tang K."/>
        </authorList>
    </citation>
    <scope>NUCLEOTIDE SEQUENCE [LARGE SCALE GENOMIC DNA]</scope>
    <source>
        <strain evidence="3">MIMtkB3</strain>
    </source>
</reference>
<gene>
    <name evidence="3" type="ORF">HHL28_05320</name>
</gene>
<protein>
    <submittedName>
        <fullName evidence="3">HigA family addiction module antidote protein</fullName>
    </submittedName>
</protein>
<keyword evidence="4" id="KW-1185">Reference proteome</keyword>
<dbReference type="GO" id="GO:0003677">
    <property type="term" value="F:DNA binding"/>
    <property type="evidence" value="ECO:0007669"/>
    <property type="project" value="UniProtKB-KW"/>
</dbReference>
<dbReference type="InterPro" id="IPR001387">
    <property type="entry name" value="Cro/C1-type_HTH"/>
</dbReference>
<evidence type="ECO:0000259" key="2">
    <source>
        <dbReference type="PROSITE" id="PS50943"/>
    </source>
</evidence>
<dbReference type="CDD" id="cd00093">
    <property type="entry name" value="HTH_XRE"/>
    <property type="match status" value="1"/>
</dbReference>
<evidence type="ECO:0000256" key="1">
    <source>
        <dbReference type="ARBA" id="ARBA00023125"/>
    </source>
</evidence>
<dbReference type="InterPro" id="IPR013430">
    <property type="entry name" value="Toxin_antidote_HigA"/>
</dbReference>
<dbReference type="AlphaFoldDB" id="A0A858R5D0"/>
<dbReference type="Proteomes" id="UP000501891">
    <property type="component" value="Chromosome"/>
</dbReference>
<dbReference type="EMBL" id="CP051775">
    <property type="protein sequence ID" value="QJE72595.1"/>
    <property type="molecule type" value="Genomic_DNA"/>
</dbReference>
<proteinExistence type="predicted"/>
<dbReference type="SUPFAM" id="SSF47413">
    <property type="entry name" value="lambda repressor-like DNA-binding domains"/>
    <property type="match status" value="1"/>
</dbReference>
<dbReference type="PANTHER" id="PTHR36924">
    <property type="entry name" value="ANTITOXIN HIGA-1"/>
    <property type="match status" value="1"/>
</dbReference>
<sequence>MTSRSSITIEATALAPVHPGEVLAEELEVLGVSVAALARALDVPQSRMAELVKGTRSVTADTALRLGTYFGNSPRFWLNLQAAYDLAVAREKSGSHIAAVVRPHAA</sequence>
<evidence type="ECO:0000313" key="3">
    <source>
        <dbReference type="EMBL" id="QJE72595.1"/>
    </source>
</evidence>
<dbReference type="KEGG" id="acru:HHL28_05320"/>
<organism evidence="3 4">
    <name type="scientific">Aerophototrophica crusticola</name>
    <dbReference type="NCBI Taxonomy" id="1709002"/>
    <lineage>
        <taxon>Bacteria</taxon>
        <taxon>Pseudomonadati</taxon>
        <taxon>Pseudomonadota</taxon>
        <taxon>Alphaproteobacteria</taxon>
        <taxon>Rhodospirillales</taxon>
        <taxon>Rhodospirillaceae</taxon>
        <taxon>Aerophototrophica</taxon>
    </lineage>
</organism>
<dbReference type="InterPro" id="IPR010982">
    <property type="entry name" value="Lambda_DNA-bd_dom_sf"/>
</dbReference>
<dbReference type="SMART" id="SM00530">
    <property type="entry name" value="HTH_XRE"/>
    <property type="match status" value="1"/>
</dbReference>